<reference evidence="3 4" key="1">
    <citation type="submission" date="2007-04" db="EMBL/GenBank/DDBJ databases">
        <title>Complete sequence of Pyrobaculum arsenaticum DSM 13514.</title>
        <authorList>
            <consortium name="US DOE Joint Genome Institute"/>
            <person name="Copeland A."/>
            <person name="Lucas S."/>
            <person name="Lapidus A."/>
            <person name="Barry K."/>
            <person name="Glavina del Rio T."/>
            <person name="Dalin E."/>
            <person name="Tice H."/>
            <person name="Pitluck S."/>
            <person name="Chain P."/>
            <person name="Malfatti S."/>
            <person name="Shin M."/>
            <person name="Vergez L."/>
            <person name="Schmutz J."/>
            <person name="Larimer F."/>
            <person name="Land M."/>
            <person name="Hauser L."/>
            <person name="Kyrpides N."/>
            <person name="Mikhailova N."/>
            <person name="Cozen A.E."/>
            <person name="Fitz-Gibbon S.T."/>
            <person name="House C.H."/>
            <person name="Saltikov C."/>
            <person name="Lowe T.M."/>
            <person name="Richardson P."/>
        </authorList>
    </citation>
    <scope>NUCLEOTIDE SEQUENCE [LARGE SCALE GENOMIC DNA]</scope>
    <source>
        <strain evidence="4">ATCC 700994 / DSM 13514 / JCM 11321 / PZ6</strain>
    </source>
</reference>
<feature type="region of interest" description="Disordered" evidence="1">
    <location>
        <begin position="99"/>
        <end position="147"/>
    </location>
</feature>
<evidence type="ECO:0000313" key="3">
    <source>
        <dbReference type="EMBL" id="ABP50727.1"/>
    </source>
</evidence>
<dbReference type="InterPro" id="IPR043519">
    <property type="entry name" value="NT_sf"/>
</dbReference>
<organism evidence="3 4">
    <name type="scientific">Pyrobaculum arsenaticum (strain DSM 13514 / JCM 11321 / PZ6)</name>
    <dbReference type="NCBI Taxonomy" id="340102"/>
    <lineage>
        <taxon>Archaea</taxon>
        <taxon>Thermoproteota</taxon>
        <taxon>Thermoprotei</taxon>
        <taxon>Thermoproteales</taxon>
        <taxon>Thermoproteaceae</taxon>
        <taxon>Pyrobaculum</taxon>
    </lineage>
</organism>
<dbReference type="GeneID" id="5054828"/>
<sequence length="147" mass="16795">MSAPGSTPRRLRICIEEFDCSYRVILLGSVARRDYRVDSDIDVLVITELAEDTWKRAEIALRIRERLGFGDPLELHISDAEDLRRVVQEADRRLRGVLTNRLQRASRRPPTSQGAPEPVEGGRLFRRRRTETNGPPPAGLRRIARTP</sequence>
<dbReference type="RefSeq" id="WP_011900634.1">
    <property type="nucleotide sequence ID" value="NC_009376.1"/>
</dbReference>
<protein>
    <submittedName>
        <fullName evidence="3">DNA polymerase, beta domain protein region</fullName>
    </submittedName>
</protein>
<proteinExistence type="predicted"/>
<name>A4WK10_PYRAR</name>
<dbReference type="InterPro" id="IPR002934">
    <property type="entry name" value="Polymerase_NTP_transf_dom"/>
</dbReference>
<dbReference type="SUPFAM" id="SSF81301">
    <property type="entry name" value="Nucleotidyltransferase"/>
    <property type="match status" value="1"/>
</dbReference>
<evidence type="ECO:0000256" key="1">
    <source>
        <dbReference type="SAM" id="MobiDB-lite"/>
    </source>
</evidence>
<dbReference type="CDD" id="cd05403">
    <property type="entry name" value="NT_KNTase_like"/>
    <property type="match status" value="1"/>
</dbReference>
<dbReference type="PANTHER" id="PTHR37030">
    <property type="entry name" value="NUCLEOTIDYLTRANSFERASE"/>
    <property type="match status" value="1"/>
</dbReference>
<dbReference type="KEGG" id="pas:Pars_1154"/>
<evidence type="ECO:0000313" key="4">
    <source>
        <dbReference type="Proteomes" id="UP000001567"/>
    </source>
</evidence>
<dbReference type="HOGENOM" id="CLU_1763935_0_0_2"/>
<dbReference type="PANTHER" id="PTHR37030:SF1">
    <property type="entry name" value="NUCLEOTIDYLTRANSFERASE"/>
    <property type="match status" value="1"/>
</dbReference>
<accession>A4WK10</accession>
<dbReference type="Proteomes" id="UP000001567">
    <property type="component" value="Chromosome"/>
</dbReference>
<dbReference type="Gene3D" id="3.30.460.10">
    <property type="entry name" value="Beta Polymerase, domain 2"/>
    <property type="match status" value="1"/>
</dbReference>
<gene>
    <name evidence="3" type="ordered locus">Pars_1154</name>
</gene>
<dbReference type="GO" id="GO:0016779">
    <property type="term" value="F:nucleotidyltransferase activity"/>
    <property type="evidence" value="ECO:0007669"/>
    <property type="project" value="InterPro"/>
</dbReference>
<dbReference type="AlphaFoldDB" id="A4WK10"/>
<feature type="domain" description="Polymerase nucleotidyl transferase" evidence="2">
    <location>
        <begin position="13"/>
        <end position="78"/>
    </location>
</feature>
<dbReference type="EMBL" id="CP000660">
    <property type="protein sequence ID" value="ABP50727.1"/>
    <property type="molecule type" value="Genomic_DNA"/>
</dbReference>
<dbReference type="Pfam" id="PF01909">
    <property type="entry name" value="NTP_transf_2"/>
    <property type="match status" value="1"/>
</dbReference>
<evidence type="ECO:0000259" key="2">
    <source>
        <dbReference type="Pfam" id="PF01909"/>
    </source>
</evidence>